<dbReference type="InterPro" id="IPR039421">
    <property type="entry name" value="Type_1_exporter"/>
</dbReference>
<feature type="transmembrane region" description="Helical" evidence="7">
    <location>
        <begin position="423"/>
        <end position="444"/>
    </location>
</feature>
<evidence type="ECO:0000259" key="8">
    <source>
        <dbReference type="PROSITE" id="PS50893"/>
    </source>
</evidence>
<evidence type="ECO:0000259" key="9">
    <source>
        <dbReference type="PROSITE" id="PS50929"/>
    </source>
</evidence>
<dbReference type="InterPro" id="IPR003593">
    <property type="entry name" value="AAA+_ATPase"/>
</dbReference>
<evidence type="ECO:0000256" key="1">
    <source>
        <dbReference type="ARBA" id="ARBA00004651"/>
    </source>
</evidence>
<feature type="domain" description="ABC transporter" evidence="8">
    <location>
        <begin position="486"/>
        <end position="713"/>
    </location>
</feature>
<evidence type="ECO:0000256" key="5">
    <source>
        <dbReference type="ARBA" id="ARBA00022989"/>
    </source>
</evidence>
<keyword evidence="3" id="KW-0547">Nucleotide-binding</keyword>
<dbReference type="PANTHER" id="PTHR43394:SF1">
    <property type="entry name" value="ATP-BINDING CASSETTE SUB-FAMILY B MEMBER 10, MITOCHONDRIAL"/>
    <property type="match status" value="1"/>
</dbReference>
<dbReference type="InterPro" id="IPR027417">
    <property type="entry name" value="P-loop_NTPase"/>
</dbReference>
<feature type="transmembrane region" description="Helical" evidence="7">
    <location>
        <begin position="311"/>
        <end position="331"/>
    </location>
</feature>
<dbReference type="SUPFAM" id="SSF52540">
    <property type="entry name" value="P-loop containing nucleoside triphosphate hydrolases"/>
    <property type="match status" value="1"/>
</dbReference>
<gene>
    <name evidence="10" type="ORF">L2764_07205</name>
</gene>
<evidence type="ECO:0000313" key="11">
    <source>
        <dbReference type="Proteomes" id="UP001203423"/>
    </source>
</evidence>
<dbReference type="InterPro" id="IPR003439">
    <property type="entry name" value="ABC_transporter-like_ATP-bd"/>
</dbReference>
<name>A0ABT0L971_9GAMM</name>
<evidence type="ECO:0000256" key="6">
    <source>
        <dbReference type="ARBA" id="ARBA00023136"/>
    </source>
</evidence>
<feature type="transmembrane region" description="Helical" evidence="7">
    <location>
        <begin position="399"/>
        <end position="417"/>
    </location>
</feature>
<evidence type="ECO:0000256" key="3">
    <source>
        <dbReference type="ARBA" id="ARBA00022741"/>
    </source>
</evidence>
<dbReference type="GO" id="GO:0005524">
    <property type="term" value="F:ATP binding"/>
    <property type="evidence" value="ECO:0007669"/>
    <property type="project" value="UniProtKB-KW"/>
</dbReference>
<feature type="transmembrane region" description="Helical" evidence="7">
    <location>
        <begin position="173"/>
        <end position="195"/>
    </location>
</feature>
<dbReference type="EMBL" id="JAKIKS010000020">
    <property type="protein sequence ID" value="MCL1124262.1"/>
    <property type="molecule type" value="Genomic_DNA"/>
</dbReference>
<keyword evidence="11" id="KW-1185">Reference proteome</keyword>
<evidence type="ECO:0000256" key="7">
    <source>
        <dbReference type="SAM" id="Phobius"/>
    </source>
</evidence>
<dbReference type="Gene3D" id="3.40.50.300">
    <property type="entry name" value="P-loop containing nucleotide triphosphate hydrolases"/>
    <property type="match status" value="1"/>
</dbReference>
<dbReference type="Proteomes" id="UP001203423">
    <property type="component" value="Unassembled WGS sequence"/>
</dbReference>
<dbReference type="InterPro" id="IPR036640">
    <property type="entry name" value="ABC1_TM_sf"/>
</dbReference>
<dbReference type="PROSITE" id="PS50893">
    <property type="entry name" value="ABC_TRANSPORTER_2"/>
    <property type="match status" value="1"/>
</dbReference>
<dbReference type="RefSeq" id="WP_248939543.1">
    <property type="nucleotide sequence ID" value="NZ_JAKIKS010000020.1"/>
</dbReference>
<feature type="domain" description="ABC transmembrane type-1" evidence="9">
    <location>
        <begin position="173"/>
        <end position="452"/>
    </location>
</feature>
<dbReference type="InterPro" id="IPR011527">
    <property type="entry name" value="ABC1_TM_dom"/>
</dbReference>
<dbReference type="Pfam" id="PF00005">
    <property type="entry name" value="ABC_tran"/>
    <property type="match status" value="1"/>
</dbReference>
<dbReference type="Gene3D" id="1.20.1560.10">
    <property type="entry name" value="ABC transporter type 1, transmembrane domain"/>
    <property type="match status" value="1"/>
</dbReference>
<keyword evidence="5 7" id="KW-1133">Transmembrane helix</keyword>
<keyword evidence="4 10" id="KW-0067">ATP-binding</keyword>
<protein>
    <submittedName>
        <fullName evidence="10">ATP-binding cassette domain-containing protein</fullName>
    </submittedName>
</protein>
<feature type="transmembrane region" description="Helical" evidence="7">
    <location>
        <begin position="287"/>
        <end position="305"/>
    </location>
</feature>
<proteinExistence type="predicted"/>
<evidence type="ECO:0000313" key="10">
    <source>
        <dbReference type="EMBL" id="MCL1124262.1"/>
    </source>
</evidence>
<organism evidence="10 11">
    <name type="scientific">Shewanella surugensis</name>
    <dbReference type="NCBI Taxonomy" id="212020"/>
    <lineage>
        <taxon>Bacteria</taxon>
        <taxon>Pseudomonadati</taxon>
        <taxon>Pseudomonadota</taxon>
        <taxon>Gammaproteobacteria</taxon>
        <taxon>Alteromonadales</taxon>
        <taxon>Shewanellaceae</taxon>
        <taxon>Shewanella</taxon>
    </lineage>
</organism>
<reference evidence="10 11" key="1">
    <citation type="submission" date="2022-01" db="EMBL/GenBank/DDBJ databases">
        <title>Whole genome-based taxonomy of the Shewanellaceae.</title>
        <authorList>
            <person name="Martin-Rodriguez A.J."/>
        </authorList>
    </citation>
    <scope>NUCLEOTIDE SEQUENCE [LARGE SCALE GENOMIC DNA]</scope>
    <source>
        <strain evidence="10 11">DSM 17177</strain>
    </source>
</reference>
<dbReference type="PROSITE" id="PS50929">
    <property type="entry name" value="ABC_TM1F"/>
    <property type="match status" value="1"/>
</dbReference>
<dbReference type="SUPFAM" id="SSF90123">
    <property type="entry name" value="ABC transporter transmembrane region"/>
    <property type="match status" value="1"/>
</dbReference>
<keyword evidence="6 7" id="KW-0472">Membrane</keyword>
<keyword evidence="2 7" id="KW-0812">Transmembrane</keyword>
<comment type="subcellular location">
    <subcellularLocation>
        <location evidence="1">Cell membrane</location>
        <topology evidence="1">Multi-pass membrane protein</topology>
    </subcellularLocation>
</comment>
<feature type="transmembrane region" description="Helical" evidence="7">
    <location>
        <begin position="207"/>
        <end position="224"/>
    </location>
</feature>
<dbReference type="SMART" id="SM00382">
    <property type="entry name" value="AAA"/>
    <property type="match status" value="1"/>
</dbReference>
<evidence type="ECO:0000256" key="2">
    <source>
        <dbReference type="ARBA" id="ARBA00022692"/>
    </source>
</evidence>
<accession>A0ABT0L971</accession>
<sequence length="713" mass="79394">MSILIDFGNIGQRLNDFESPKMHARYSQSPLIKGIAYSLITLQWEGTPDILSDAFIPTHNDIDSFKETLIRLGYQCNIINLKHMKELNNIPFPAFIAFQNVSGILVNIENETAYLFDYINNTLIEHSLDAIPCTACVISEYSKIFREPSPESQDKSNWIKYAFHRYNNEFKSLILLSFIVNILGALQPFFIMSVYSFALTSDSVSTLYWLGSFAISLAIAEFFFKRMRMNILTTSGKDLALHISKNVIGKLLWLPYPMTSSAGVSSQLARLRDIDQFRKLVTAESTLSYFDMPFVIVFILAITLLSGAAALTVLIGIVIMLFFCIYARYLYVHATSKSSRANTMVSYQWNELLRGVGSMQGLPLLRITQSRFSAAHSQSLEDGENVSVTNSKVQGMGQALIQTIGTASIVTAVLGVMDGTSDVGAMLAIVILVWKALSPIMGIYNSIVKFKSIQSSAKQINALMSLNDDQTSLEKSPPIRTFNGEITVSGLTHRHLHAATGLTNLGFTFTMGDKISIVGPSGSGKTTLLSILSGLEDKYQGVVYMDGYNIKQFNNYRYRKAINYIPFELRLFEGSLASNFILHNGMITREQMQDIINSLDLNTYLPQGLDTILDNEFIQQLSSSKQQSIRLALGVGACDAQIIIIDEPFCGVEEEHITYMNKLLSDKLAHSTVIYTTNSRHFIAASSNCLLLDTDGSQKYFGFPDKVIQSMNT</sequence>
<evidence type="ECO:0000256" key="4">
    <source>
        <dbReference type="ARBA" id="ARBA00022840"/>
    </source>
</evidence>
<comment type="caution">
    <text evidence="10">The sequence shown here is derived from an EMBL/GenBank/DDBJ whole genome shotgun (WGS) entry which is preliminary data.</text>
</comment>
<dbReference type="PANTHER" id="PTHR43394">
    <property type="entry name" value="ATP-DEPENDENT PERMEASE MDL1, MITOCHONDRIAL"/>
    <property type="match status" value="1"/>
</dbReference>